<dbReference type="GO" id="GO:0001006">
    <property type="term" value="F:RNA polymerase III type 3 promoter sequence-specific DNA binding"/>
    <property type="evidence" value="ECO:0007669"/>
    <property type="project" value="TreeGrafter"/>
</dbReference>
<keyword evidence="9" id="KW-1185">Reference proteome</keyword>
<evidence type="ECO:0000256" key="2">
    <source>
        <dbReference type="ARBA" id="ARBA00023125"/>
    </source>
</evidence>
<dbReference type="EMBL" id="CR940348">
    <property type="protein sequence ID" value="CAI74146.1"/>
    <property type="molecule type" value="Genomic_DNA"/>
</dbReference>
<evidence type="ECO:0000256" key="4">
    <source>
        <dbReference type="ARBA" id="ARBA00023242"/>
    </source>
</evidence>
<dbReference type="GO" id="GO:0019185">
    <property type="term" value="C:snRNA-activating protein complex"/>
    <property type="evidence" value="ECO:0007669"/>
    <property type="project" value="TreeGrafter"/>
</dbReference>
<gene>
    <name evidence="8" type="ORF">TA15395</name>
</gene>
<dbReference type="PANTHER" id="PTHR46621:SF1">
    <property type="entry name" value="SNRNA-ACTIVATING PROTEIN COMPLEX SUBUNIT 4"/>
    <property type="match status" value="1"/>
</dbReference>
<evidence type="ECO:0000313" key="8">
    <source>
        <dbReference type="EMBL" id="CAI74146.1"/>
    </source>
</evidence>
<evidence type="ECO:0000313" key="9">
    <source>
        <dbReference type="Proteomes" id="UP000001950"/>
    </source>
</evidence>
<feature type="domain" description="HTH myb-type" evidence="7">
    <location>
        <begin position="369"/>
        <end position="408"/>
    </location>
</feature>
<dbReference type="GO" id="GO:0000978">
    <property type="term" value="F:RNA polymerase II cis-regulatory region sequence-specific DNA binding"/>
    <property type="evidence" value="ECO:0007669"/>
    <property type="project" value="TreeGrafter"/>
</dbReference>
<dbReference type="GO" id="GO:0042795">
    <property type="term" value="P:snRNA transcription by RNA polymerase II"/>
    <property type="evidence" value="ECO:0007669"/>
    <property type="project" value="TreeGrafter"/>
</dbReference>
<keyword evidence="5" id="KW-1133">Transmembrane helix</keyword>
<dbReference type="InterPro" id="IPR017930">
    <property type="entry name" value="Myb_dom"/>
</dbReference>
<protein>
    <submittedName>
        <fullName evidence="8">Uncharacterized protein</fullName>
    </submittedName>
</protein>
<dbReference type="eggNOG" id="KOG0048">
    <property type="taxonomic scope" value="Eukaryota"/>
</dbReference>
<feature type="domain" description="HTH myb-type" evidence="7">
    <location>
        <begin position="330"/>
        <end position="357"/>
    </location>
</feature>
<reference evidence="8 9" key="1">
    <citation type="journal article" date="2005" name="Science">
        <title>Genome of the host-cell transforming parasite Theileria annulata compared with T. parva.</title>
        <authorList>
            <person name="Pain A."/>
            <person name="Renauld H."/>
            <person name="Berriman M."/>
            <person name="Murphy L."/>
            <person name="Yeats C.A."/>
            <person name="Weir W."/>
            <person name="Kerhornou A."/>
            <person name="Aslett M."/>
            <person name="Bishop R."/>
            <person name="Bouchier C."/>
            <person name="Cochet M."/>
            <person name="Coulson R.M.R."/>
            <person name="Cronin A."/>
            <person name="de Villiers E.P."/>
            <person name="Fraser A."/>
            <person name="Fosker N."/>
            <person name="Gardner M."/>
            <person name="Goble A."/>
            <person name="Griffiths-Jones S."/>
            <person name="Harris D.E."/>
            <person name="Katzer F."/>
            <person name="Larke N."/>
            <person name="Lord A."/>
            <person name="Maser P."/>
            <person name="McKellar S."/>
            <person name="Mooney P."/>
            <person name="Morton F."/>
            <person name="Nene V."/>
            <person name="O'Neil S."/>
            <person name="Price C."/>
            <person name="Quail M.A."/>
            <person name="Rabbinowitsch E."/>
            <person name="Rawlings N.D."/>
            <person name="Rutter S."/>
            <person name="Saunders D."/>
            <person name="Seeger K."/>
            <person name="Shah T."/>
            <person name="Squares R."/>
            <person name="Squares S."/>
            <person name="Tivey A."/>
            <person name="Walker A.R."/>
            <person name="Woodward J."/>
            <person name="Dobbelaere D.A.E."/>
            <person name="Langsley G."/>
            <person name="Rajandream M.A."/>
            <person name="McKeever D."/>
            <person name="Shiels B."/>
            <person name="Tait A."/>
            <person name="Barrell B.G."/>
            <person name="Hall N."/>
        </authorList>
    </citation>
    <scope>NUCLEOTIDE SEQUENCE [LARGE SCALE GENOMIC DNA]</scope>
    <source>
        <strain evidence="9">Ankara</strain>
    </source>
</reference>
<dbReference type="PROSITE" id="PS51294">
    <property type="entry name" value="HTH_MYB"/>
    <property type="match status" value="2"/>
</dbReference>
<dbReference type="SUPFAM" id="SSF46689">
    <property type="entry name" value="Homeodomain-like"/>
    <property type="match status" value="1"/>
</dbReference>
<organism evidence="8 9">
    <name type="scientific">Theileria annulata</name>
    <dbReference type="NCBI Taxonomy" id="5874"/>
    <lineage>
        <taxon>Eukaryota</taxon>
        <taxon>Sar</taxon>
        <taxon>Alveolata</taxon>
        <taxon>Apicomplexa</taxon>
        <taxon>Aconoidasida</taxon>
        <taxon>Piroplasmida</taxon>
        <taxon>Theileriidae</taxon>
        <taxon>Theileria</taxon>
    </lineage>
</organism>
<dbReference type="SMART" id="SM00717">
    <property type="entry name" value="SANT"/>
    <property type="match status" value="2"/>
</dbReference>
<keyword evidence="3" id="KW-0804">Transcription</keyword>
<sequence>MESTSFSISIIFLHFLNIFKIYFLMFVLHIFKASEISQLVGKDGTRPSSNLDSCRLHSFYSNLPLYRKKYDWNIPKWTESDLVKLHKLVRTTVIFHLSHKIDELTDKLTYIENKKVSDILNLLTSRLLYLIYLNFDFSILARNLANLVRSDKYNEFLNGLHHSSVYKVFENIYLPNRPKFQGIDLSVFWDSIASSFNSDLKGTMATKLSTDCCIKFINSTSSGVLLTDVSPSDFQRIEQFLTQTHNSNKIAIYIIPLFLQLYNCVTCVYRHVENSVYLGVSVYQYMKVFLHRARTRNWSSREDSILLDLVSSTTCPSDSSQTSGRISIPWRKISSKIPGKNPEQCRLRYRQISNRKVSDSPFMKKDLFRLKILMSAFGRNWSRISELMPGRSARQCRDKVLECTRYTKDNAIESLEYFRNLLTEYSSVESSEYIPNVSLERPMFVSRYWKHFDWLGIHLFKVLALTRNEHLLQILHEFYFSDEINRRINLSFKPDRAQYVTECTGVQIFAVSNFLQHIAAQQDDTNYEKVINITQSIVKLMLKRSAKGEQLNFENFDEPKEFEHLKKSLLNILKTLWP</sequence>
<dbReference type="InParanoid" id="Q4UFH0"/>
<dbReference type="RefSeq" id="XP_951878.1">
    <property type="nucleotide sequence ID" value="XM_946785.1"/>
</dbReference>
<dbReference type="AlphaFoldDB" id="Q4UFH0"/>
<keyword evidence="4" id="KW-0539">Nucleus</keyword>
<evidence type="ECO:0000256" key="5">
    <source>
        <dbReference type="SAM" id="Phobius"/>
    </source>
</evidence>
<keyword evidence="2" id="KW-0238">DNA-binding</keyword>
<dbReference type="STRING" id="5874.Q4UFH0"/>
<keyword evidence="5" id="KW-0472">Membrane</keyword>
<dbReference type="InterPro" id="IPR001005">
    <property type="entry name" value="SANT/Myb"/>
</dbReference>
<dbReference type="Pfam" id="PF13921">
    <property type="entry name" value="Myb_DNA-bind_6"/>
    <property type="match status" value="1"/>
</dbReference>
<accession>Q4UFH0</accession>
<dbReference type="InterPro" id="IPR009057">
    <property type="entry name" value="Homeodomain-like_sf"/>
</dbReference>
<dbReference type="CDD" id="cd00167">
    <property type="entry name" value="SANT"/>
    <property type="match status" value="2"/>
</dbReference>
<evidence type="ECO:0000259" key="6">
    <source>
        <dbReference type="PROSITE" id="PS50090"/>
    </source>
</evidence>
<dbReference type="VEuPathDB" id="PiroplasmaDB:TA15395"/>
<dbReference type="Proteomes" id="UP000001950">
    <property type="component" value="Chromosome 2"/>
</dbReference>
<evidence type="ECO:0000256" key="3">
    <source>
        <dbReference type="ARBA" id="ARBA00023163"/>
    </source>
</evidence>
<proteinExistence type="predicted"/>
<dbReference type="InterPro" id="IPR051575">
    <property type="entry name" value="Myb-like_DNA-bd"/>
</dbReference>
<dbReference type="Gene3D" id="1.10.10.60">
    <property type="entry name" value="Homeodomain-like"/>
    <property type="match status" value="2"/>
</dbReference>
<dbReference type="PANTHER" id="PTHR46621">
    <property type="entry name" value="SNRNA-ACTIVATING PROTEIN COMPLEX SUBUNIT 4"/>
    <property type="match status" value="1"/>
</dbReference>
<dbReference type="GeneID" id="3861576"/>
<evidence type="ECO:0000259" key="7">
    <source>
        <dbReference type="PROSITE" id="PS51294"/>
    </source>
</evidence>
<dbReference type="Pfam" id="PF00249">
    <property type="entry name" value="Myb_DNA-binding"/>
    <property type="match status" value="1"/>
</dbReference>
<dbReference type="GO" id="GO:0042796">
    <property type="term" value="P:snRNA transcription by RNA polymerase III"/>
    <property type="evidence" value="ECO:0007669"/>
    <property type="project" value="TreeGrafter"/>
</dbReference>
<dbReference type="KEGG" id="tan:TA15395"/>
<keyword evidence="5" id="KW-0812">Transmembrane</keyword>
<keyword evidence="1" id="KW-0805">Transcription regulation</keyword>
<dbReference type="OrthoDB" id="2143914at2759"/>
<evidence type="ECO:0000256" key="1">
    <source>
        <dbReference type="ARBA" id="ARBA00023015"/>
    </source>
</evidence>
<dbReference type="PROSITE" id="PS50090">
    <property type="entry name" value="MYB_LIKE"/>
    <property type="match status" value="1"/>
</dbReference>
<name>Q4UFH0_THEAN</name>
<dbReference type="OMA" id="DLSVFWD"/>
<feature type="transmembrane region" description="Helical" evidence="5">
    <location>
        <begin position="6"/>
        <end position="28"/>
    </location>
</feature>
<feature type="domain" description="Myb-like" evidence="6">
    <location>
        <begin position="290"/>
        <end position="353"/>
    </location>
</feature>